<keyword evidence="4" id="KW-0735">Signal-anchor</keyword>
<evidence type="ECO:0000256" key="6">
    <source>
        <dbReference type="ARBA" id="ARBA00023136"/>
    </source>
</evidence>
<dbReference type="SMART" id="SM00034">
    <property type="entry name" value="CLECT"/>
    <property type="match status" value="1"/>
</dbReference>
<dbReference type="GO" id="GO:0030246">
    <property type="term" value="F:carbohydrate binding"/>
    <property type="evidence" value="ECO:0007669"/>
    <property type="project" value="UniProtKB-KW"/>
</dbReference>
<keyword evidence="2 8" id="KW-0812">Transmembrane</keyword>
<dbReference type="GeneID" id="111819392"/>
<dbReference type="InterPro" id="IPR001304">
    <property type="entry name" value="C-type_lectin-like"/>
</dbReference>
<reference evidence="11" key="1">
    <citation type="submission" date="2025-08" db="UniProtKB">
        <authorList>
            <consortium name="RefSeq"/>
        </authorList>
    </citation>
    <scope>IDENTIFICATION</scope>
</reference>
<evidence type="ECO:0000256" key="2">
    <source>
        <dbReference type="ARBA" id="ARBA00022692"/>
    </source>
</evidence>
<dbReference type="GO" id="GO:0045954">
    <property type="term" value="P:positive regulation of natural killer cell mediated cytotoxicity"/>
    <property type="evidence" value="ECO:0007669"/>
    <property type="project" value="TreeGrafter"/>
</dbReference>
<dbReference type="GO" id="GO:0002223">
    <property type="term" value="P:stimulatory C-type lectin receptor signaling pathway"/>
    <property type="evidence" value="ECO:0007669"/>
    <property type="project" value="TreeGrafter"/>
</dbReference>
<dbReference type="AlphaFoldDB" id="A0A2Y9QJI1"/>
<feature type="domain" description="C-type lectin" evidence="9">
    <location>
        <begin position="148"/>
        <end position="253"/>
    </location>
</feature>
<dbReference type="PROSITE" id="PS50041">
    <property type="entry name" value="C_TYPE_LECTIN_2"/>
    <property type="match status" value="1"/>
</dbReference>
<dbReference type="InterPro" id="IPR033992">
    <property type="entry name" value="NKR-like_CTLD"/>
</dbReference>
<accession>A0A2Y9QJI1</accession>
<dbReference type="InParanoid" id="A0A2Y9QJI1"/>
<proteinExistence type="predicted"/>
<dbReference type="InterPro" id="IPR016187">
    <property type="entry name" value="CTDL_fold"/>
</dbReference>
<keyword evidence="10" id="KW-1185">Reference proteome</keyword>
<evidence type="ECO:0000256" key="4">
    <source>
        <dbReference type="ARBA" id="ARBA00022968"/>
    </source>
</evidence>
<evidence type="ECO:0000259" key="9">
    <source>
        <dbReference type="PROSITE" id="PS50041"/>
    </source>
</evidence>
<dbReference type="GO" id="GO:0016020">
    <property type="term" value="C:membrane"/>
    <property type="evidence" value="ECO:0007669"/>
    <property type="project" value="UniProtKB-SubCell"/>
</dbReference>
<keyword evidence="5 8" id="KW-1133">Transmembrane helix</keyword>
<evidence type="ECO:0000313" key="10">
    <source>
        <dbReference type="Proteomes" id="UP000248480"/>
    </source>
</evidence>
<evidence type="ECO:0000313" key="11">
    <source>
        <dbReference type="RefSeq" id="XP_023581611.1"/>
    </source>
</evidence>
<evidence type="ECO:0000256" key="1">
    <source>
        <dbReference type="ARBA" id="ARBA00004606"/>
    </source>
</evidence>
<organism evidence="10 11">
    <name type="scientific">Trichechus manatus latirostris</name>
    <name type="common">Florida manatee</name>
    <dbReference type="NCBI Taxonomy" id="127582"/>
    <lineage>
        <taxon>Eukaryota</taxon>
        <taxon>Metazoa</taxon>
        <taxon>Chordata</taxon>
        <taxon>Craniata</taxon>
        <taxon>Vertebrata</taxon>
        <taxon>Euteleostomi</taxon>
        <taxon>Mammalia</taxon>
        <taxon>Eutheria</taxon>
        <taxon>Afrotheria</taxon>
        <taxon>Sirenia</taxon>
        <taxon>Trichechidae</taxon>
        <taxon>Trichechus</taxon>
    </lineage>
</organism>
<comment type="subcellular location">
    <subcellularLocation>
        <location evidence="1">Membrane</location>
        <topology evidence="1">Single-pass type II membrane protein</topology>
    </subcellularLocation>
</comment>
<evidence type="ECO:0000256" key="3">
    <source>
        <dbReference type="ARBA" id="ARBA00022734"/>
    </source>
</evidence>
<dbReference type="KEGG" id="tmu:111819392"/>
<name>A0A2Y9QJI1_TRIMA</name>
<evidence type="ECO:0000256" key="5">
    <source>
        <dbReference type="ARBA" id="ARBA00022989"/>
    </source>
</evidence>
<keyword evidence="6 8" id="KW-0472">Membrane</keyword>
<dbReference type="CDD" id="cd03593">
    <property type="entry name" value="CLECT_NK_receptors_like"/>
    <property type="match status" value="1"/>
</dbReference>
<evidence type="ECO:0000256" key="8">
    <source>
        <dbReference type="SAM" id="Phobius"/>
    </source>
</evidence>
<dbReference type="InterPro" id="IPR050919">
    <property type="entry name" value="NKG2/CD94_NK_receptors"/>
</dbReference>
<dbReference type="RefSeq" id="XP_023581611.1">
    <property type="nucleotide sequence ID" value="XM_023725843.1"/>
</dbReference>
<gene>
    <name evidence="11" type="primary">LOC111819392</name>
</gene>
<dbReference type="SUPFAM" id="SSF56436">
    <property type="entry name" value="C-type lectin-like"/>
    <property type="match status" value="1"/>
</dbReference>
<feature type="transmembrane region" description="Helical" evidence="8">
    <location>
        <begin position="72"/>
        <end position="96"/>
    </location>
</feature>
<keyword evidence="7" id="KW-0325">Glycoprotein</keyword>
<keyword evidence="3" id="KW-0430">Lectin</keyword>
<protein>
    <submittedName>
        <fullName evidence="11">Killer cell lectin-like receptor subfamily I member 1</fullName>
    </submittedName>
</protein>
<dbReference type="InterPro" id="IPR016186">
    <property type="entry name" value="C-type_lectin-like/link_sf"/>
</dbReference>
<dbReference type="PANTHER" id="PTHR22800">
    <property type="entry name" value="C-TYPE LECTIN PROTEINS"/>
    <property type="match status" value="1"/>
</dbReference>
<evidence type="ECO:0000256" key="7">
    <source>
        <dbReference type="ARBA" id="ARBA00023180"/>
    </source>
</evidence>
<dbReference type="Proteomes" id="UP000248480">
    <property type="component" value="Unplaced"/>
</dbReference>
<dbReference type="Gene3D" id="3.10.100.10">
    <property type="entry name" value="Mannose-Binding Protein A, subunit A"/>
    <property type="match status" value="1"/>
</dbReference>
<sequence length="254" mass="29407">MFVFNRKSCLEVLKLGNQQYTFTNSTLQKFYLDSYLSFSYKSLRFILQVETLRRKSSKQLRLPLLSDRQSSAWQVITGSLGVLCVVLMTTVGILLANCGQQKLLKTRYLNRIPKDGIMSIPKYRIQILICFHFLKVSHALCLDHWIGFRNSCYHLFKESKTWSESYAACKELNSRLMKIHIKEELKLLTLFGMEGWIDLKMNKTDGPLVWQDGTQMNQSLLKFPGKKNHTCAYVSGIYIYSDNCSSGESYICEL</sequence>
<dbReference type="Pfam" id="PF00059">
    <property type="entry name" value="Lectin_C"/>
    <property type="match status" value="1"/>
</dbReference>
<dbReference type="PANTHER" id="PTHR22800:SF250">
    <property type="entry name" value="KILLER CELL LECTIN-LIKE RECEPTOR SUBFAMILY I MEMBER 1"/>
    <property type="match status" value="1"/>
</dbReference>